<sequence>MTLAELKAHYGRTWTISEGIGDGWYAVRRAAMSAYGREHGLSDVRCGPTLMELARNLEAETRLENRSWLRVSLRQVS</sequence>
<name>A0ABT9QC10_9ACTN</name>
<evidence type="ECO:0000313" key="1">
    <source>
        <dbReference type="EMBL" id="MDP9844315.1"/>
    </source>
</evidence>
<dbReference type="RefSeq" id="WP_307559089.1">
    <property type="nucleotide sequence ID" value="NZ_JAUSQU010000001.1"/>
</dbReference>
<protein>
    <submittedName>
        <fullName evidence="1">Uncharacterized protein</fullName>
    </submittedName>
</protein>
<reference evidence="1 2" key="1">
    <citation type="submission" date="2023-07" db="EMBL/GenBank/DDBJ databases">
        <title>Sequencing the genomes of 1000 actinobacteria strains.</title>
        <authorList>
            <person name="Klenk H.-P."/>
        </authorList>
    </citation>
    <scope>NUCLEOTIDE SEQUENCE [LARGE SCALE GENOMIC DNA]</scope>
    <source>
        <strain evidence="1 2">DSM 46740</strain>
    </source>
</reference>
<dbReference type="Proteomes" id="UP001225356">
    <property type="component" value="Unassembled WGS sequence"/>
</dbReference>
<organism evidence="1 2">
    <name type="scientific">Streptosporangium lutulentum</name>
    <dbReference type="NCBI Taxonomy" id="1461250"/>
    <lineage>
        <taxon>Bacteria</taxon>
        <taxon>Bacillati</taxon>
        <taxon>Actinomycetota</taxon>
        <taxon>Actinomycetes</taxon>
        <taxon>Streptosporangiales</taxon>
        <taxon>Streptosporangiaceae</taxon>
        <taxon>Streptosporangium</taxon>
    </lineage>
</organism>
<keyword evidence="2" id="KW-1185">Reference proteome</keyword>
<proteinExistence type="predicted"/>
<gene>
    <name evidence="1" type="ORF">J2853_003526</name>
</gene>
<evidence type="ECO:0000313" key="2">
    <source>
        <dbReference type="Proteomes" id="UP001225356"/>
    </source>
</evidence>
<accession>A0ABT9QC10</accession>
<comment type="caution">
    <text evidence="1">The sequence shown here is derived from an EMBL/GenBank/DDBJ whole genome shotgun (WGS) entry which is preliminary data.</text>
</comment>
<dbReference type="EMBL" id="JAUSQU010000001">
    <property type="protein sequence ID" value="MDP9844315.1"/>
    <property type="molecule type" value="Genomic_DNA"/>
</dbReference>